<evidence type="ECO:0000259" key="11">
    <source>
        <dbReference type="Pfam" id="PF07602"/>
    </source>
</evidence>
<keyword evidence="5 10" id="KW-0732">Signal</keyword>
<feature type="domain" description="Right handed beta helix" evidence="12">
    <location>
        <begin position="157"/>
        <end position="289"/>
    </location>
</feature>
<keyword evidence="6" id="KW-0106">Calcium</keyword>
<evidence type="ECO:0000313" key="13">
    <source>
        <dbReference type="EMBL" id="NMO20319.1"/>
    </source>
</evidence>
<evidence type="ECO:0000256" key="1">
    <source>
        <dbReference type="ARBA" id="ARBA00001913"/>
    </source>
</evidence>
<dbReference type="PANTHER" id="PTHR40088:SF1">
    <property type="entry name" value="PECTATE LYASE PEL9"/>
    <property type="match status" value="1"/>
</dbReference>
<dbReference type="PANTHER" id="PTHR40088">
    <property type="entry name" value="PECTATE LYASE (EUROFUNG)"/>
    <property type="match status" value="1"/>
</dbReference>
<gene>
    <name evidence="13" type="ORF">HG543_36485</name>
</gene>
<protein>
    <submittedName>
        <fullName evidence="13">DUF1565 domain-containing protein</fullName>
    </submittedName>
</protein>
<comment type="similarity">
    <text evidence="8">Belongs to the polysaccharide lyase 9 family.</text>
</comment>
<dbReference type="AlphaFoldDB" id="A0A848LRL9"/>
<evidence type="ECO:0000256" key="3">
    <source>
        <dbReference type="ARBA" id="ARBA00022525"/>
    </source>
</evidence>
<proteinExistence type="inferred from homology"/>
<dbReference type="InterPro" id="IPR011459">
    <property type="entry name" value="DUF1565"/>
</dbReference>
<evidence type="ECO:0000256" key="8">
    <source>
        <dbReference type="ARBA" id="ARBA00038263"/>
    </source>
</evidence>
<dbReference type="SMART" id="SM00710">
    <property type="entry name" value="PbH1"/>
    <property type="match status" value="8"/>
</dbReference>
<feature type="domain" description="DUF1565" evidence="11">
    <location>
        <begin position="62"/>
        <end position="101"/>
    </location>
</feature>
<keyword evidence="3" id="KW-0964">Secreted</keyword>
<dbReference type="InterPro" id="IPR012334">
    <property type="entry name" value="Pectin_lyas_fold"/>
</dbReference>
<feature type="signal peptide" evidence="10">
    <location>
        <begin position="1"/>
        <end position="25"/>
    </location>
</feature>
<keyword evidence="7" id="KW-0456">Lyase</keyword>
<dbReference type="EMBL" id="JABBJJ010000237">
    <property type="protein sequence ID" value="NMO20319.1"/>
    <property type="molecule type" value="Genomic_DNA"/>
</dbReference>
<dbReference type="Proteomes" id="UP000518300">
    <property type="component" value="Unassembled WGS sequence"/>
</dbReference>
<comment type="caution">
    <text evidence="13">The sequence shown here is derived from an EMBL/GenBank/DDBJ whole genome shotgun (WGS) entry which is preliminary data.</text>
</comment>
<evidence type="ECO:0000259" key="12">
    <source>
        <dbReference type="Pfam" id="PF13229"/>
    </source>
</evidence>
<evidence type="ECO:0000256" key="10">
    <source>
        <dbReference type="SAM" id="SignalP"/>
    </source>
</evidence>
<dbReference type="GO" id="GO:0016837">
    <property type="term" value="F:carbon-oxygen lyase activity, acting on polysaccharides"/>
    <property type="evidence" value="ECO:0007669"/>
    <property type="project" value="TreeGrafter"/>
</dbReference>
<dbReference type="Pfam" id="PF13229">
    <property type="entry name" value="Beta_helix"/>
    <property type="match status" value="1"/>
</dbReference>
<dbReference type="GO" id="GO:0046872">
    <property type="term" value="F:metal ion binding"/>
    <property type="evidence" value="ECO:0007669"/>
    <property type="project" value="UniProtKB-KW"/>
</dbReference>
<dbReference type="InterPro" id="IPR011050">
    <property type="entry name" value="Pectin_lyase_fold/virulence"/>
</dbReference>
<dbReference type="InterPro" id="IPR039448">
    <property type="entry name" value="Beta_helix"/>
</dbReference>
<dbReference type="InterPro" id="IPR006626">
    <property type="entry name" value="PbH1"/>
</dbReference>
<evidence type="ECO:0000256" key="6">
    <source>
        <dbReference type="ARBA" id="ARBA00022837"/>
    </source>
</evidence>
<dbReference type="Gene3D" id="2.160.20.10">
    <property type="entry name" value="Single-stranded right-handed beta-helix, Pectin lyase-like"/>
    <property type="match status" value="1"/>
</dbReference>
<comment type="cofactor">
    <cofactor evidence="1">
        <name>Ca(2+)</name>
        <dbReference type="ChEBI" id="CHEBI:29108"/>
    </cofactor>
</comment>
<dbReference type="SUPFAM" id="SSF51126">
    <property type="entry name" value="Pectin lyase-like"/>
    <property type="match status" value="1"/>
</dbReference>
<evidence type="ECO:0000256" key="7">
    <source>
        <dbReference type="ARBA" id="ARBA00023239"/>
    </source>
</evidence>
<dbReference type="GO" id="GO:0005576">
    <property type="term" value="C:extracellular region"/>
    <property type="evidence" value="ECO:0007669"/>
    <property type="project" value="UniProtKB-SubCell"/>
</dbReference>
<evidence type="ECO:0000313" key="14">
    <source>
        <dbReference type="Proteomes" id="UP000518300"/>
    </source>
</evidence>
<evidence type="ECO:0000256" key="9">
    <source>
        <dbReference type="SAM" id="MobiDB-lite"/>
    </source>
</evidence>
<keyword evidence="4" id="KW-0479">Metal-binding</keyword>
<feature type="chain" id="PRO_5032399990" evidence="10">
    <location>
        <begin position="26"/>
        <end position="511"/>
    </location>
</feature>
<dbReference type="InterPro" id="IPR052052">
    <property type="entry name" value="Polysaccharide_Lyase_9"/>
</dbReference>
<feature type="region of interest" description="Disordered" evidence="9">
    <location>
        <begin position="469"/>
        <end position="494"/>
    </location>
</feature>
<evidence type="ECO:0000256" key="2">
    <source>
        <dbReference type="ARBA" id="ARBA00004613"/>
    </source>
</evidence>
<name>A0A848LRL9_9BACT</name>
<sequence length="511" mass="55125">MHWMSITVRLCQALLLLLLASPALAAGRNIAPDTDEGIGAQARPDLSFAETKPRRVFHVSTKGSDENPGTKTKPWRTLRHAVSRLRPGDAVQVHSGTYRERVDIGDSACDGLPDAPIQLLAAPGAKPILQGGGEGGPMLRIARSFWVVAGLDIRAAGSQVHGIRFQGARHVVVRDSRVSGGGGPAAVTFYGGASDIGFLRNQVHDYRWGAAKDSHGLLVQPDTARILIQGNEAWGNGGDSFQCQGPDTTPGKHLPVDITVEGNRFHEDRENAIDIKTCERVTIRNNKFYGYRPATTAPQGAAMVVHYSARRILIEGNRVWDSGRGLSLGGNLIWKEPVTDVIVRRNLVFDGTTEKGGSGDGLRVGTSRRVRLYHNTLASLPVAGLKLGDGDHGPVEDLRVMGNIVHDTPRAFDVRWSGLKRLVSDRNLVFRPGGIVFRVEGKDLSLAGWREHSGQDALSRVADPRFVDDPRNQDYVTRSGSPARNAGDPRLPGNAEFCGAGPDLGMLESCG</sequence>
<dbReference type="Pfam" id="PF07602">
    <property type="entry name" value="DUF1565"/>
    <property type="match status" value="1"/>
</dbReference>
<evidence type="ECO:0000256" key="4">
    <source>
        <dbReference type="ARBA" id="ARBA00022723"/>
    </source>
</evidence>
<keyword evidence="14" id="KW-1185">Reference proteome</keyword>
<reference evidence="13 14" key="1">
    <citation type="submission" date="2020-04" db="EMBL/GenBank/DDBJ databases">
        <title>Draft genome of Pyxidicoccus fallax type strain.</title>
        <authorList>
            <person name="Whitworth D.E."/>
        </authorList>
    </citation>
    <scope>NUCLEOTIDE SEQUENCE [LARGE SCALE GENOMIC DNA]</scope>
    <source>
        <strain evidence="13 14">DSM 14698</strain>
    </source>
</reference>
<evidence type="ECO:0000256" key="5">
    <source>
        <dbReference type="ARBA" id="ARBA00022729"/>
    </source>
</evidence>
<organism evidence="13 14">
    <name type="scientific">Pyxidicoccus fallax</name>
    <dbReference type="NCBI Taxonomy" id="394095"/>
    <lineage>
        <taxon>Bacteria</taxon>
        <taxon>Pseudomonadati</taxon>
        <taxon>Myxococcota</taxon>
        <taxon>Myxococcia</taxon>
        <taxon>Myxococcales</taxon>
        <taxon>Cystobacterineae</taxon>
        <taxon>Myxococcaceae</taxon>
        <taxon>Pyxidicoccus</taxon>
    </lineage>
</organism>
<comment type="subcellular location">
    <subcellularLocation>
        <location evidence="2">Secreted</location>
    </subcellularLocation>
</comment>
<accession>A0A848LRL9</accession>